<organism evidence="4 5">
    <name type="scientific">endosymbiont of Lamellibrachia luymesi</name>
    <dbReference type="NCBI Taxonomy" id="2200907"/>
    <lineage>
        <taxon>Bacteria</taxon>
        <taxon>Pseudomonadati</taxon>
        <taxon>Pseudomonadota</taxon>
        <taxon>Gammaproteobacteria</taxon>
        <taxon>sulfur-oxidizing symbionts</taxon>
    </lineage>
</organism>
<dbReference type="InterPro" id="IPR025392">
    <property type="entry name" value="DUF4124"/>
</dbReference>
<protein>
    <recommendedName>
        <fullName evidence="3">DUF4124 domain-containing protein</fullName>
    </recommendedName>
</protein>
<name>A0A370E0I7_9GAMM</name>
<dbReference type="Gene3D" id="2.60.40.10">
    <property type="entry name" value="Immunoglobulins"/>
    <property type="match status" value="1"/>
</dbReference>
<gene>
    <name evidence="4" type="ORF">DIZ79_02235</name>
</gene>
<comment type="caution">
    <text evidence="4">The sequence shown here is derived from an EMBL/GenBank/DDBJ whole genome shotgun (WGS) entry which is preliminary data.</text>
</comment>
<reference evidence="4 5" key="1">
    <citation type="journal article" date="2018" name="ISME J.">
        <title>Endosymbiont genomes yield clues of tubeworm success.</title>
        <authorList>
            <person name="Li Y."/>
            <person name="Liles M.R."/>
            <person name="Halanych K.M."/>
        </authorList>
    </citation>
    <scope>NUCLEOTIDE SEQUENCE [LARGE SCALE GENOMIC DNA]</scope>
    <source>
        <strain evidence="4">A1422</strain>
    </source>
</reference>
<feature type="signal peptide" evidence="2">
    <location>
        <begin position="1"/>
        <end position="18"/>
    </location>
</feature>
<dbReference type="Proteomes" id="UP000255508">
    <property type="component" value="Unassembled WGS sequence"/>
</dbReference>
<proteinExistence type="predicted"/>
<evidence type="ECO:0000259" key="3">
    <source>
        <dbReference type="Pfam" id="PF13511"/>
    </source>
</evidence>
<evidence type="ECO:0000313" key="5">
    <source>
        <dbReference type="Proteomes" id="UP000255508"/>
    </source>
</evidence>
<accession>A0A370E0I7</accession>
<dbReference type="AlphaFoldDB" id="A0A370E0I7"/>
<feature type="chain" id="PRO_5016645906" description="DUF4124 domain-containing protein" evidence="2">
    <location>
        <begin position="19"/>
        <end position="172"/>
    </location>
</feature>
<feature type="region of interest" description="Disordered" evidence="1">
    <location>
        <begin position="49"/>
        <end position="69"/>
    </location>
</feature>
<keyword evidence="2" id="KW-0732">Signal</keyword>
<evidence type="ECO:0000256" key="2">
    <source>
        <dbReference type="SAM" id="SignalP"/>
    </source>
</evidence>
<sequence>MRILIPVLLAVLTLPVAAKDVYKWTSPDGVIYYSDQFREGAEKVWIPGQSTARSKAGETSEPSEEANLPGESGYAVFEIAEPENDATIRNNEGTVGVGLSLSPVLISGDAIQVFVDGNRIEGDIGGATQFTLNDLSLGTHTLEARILDDTGKLLTSTPTINFHLRKAPVTTP</sequence>
<dbReference type="EMBL" id="QFXD01000041">
    <property type="protein sequence ID" value="RDH92877.1"/>
    <property type="molecule type" value="Genomic_DNA"/>
</dbReference>
<feature type="domain" description="DUF4124" evidence="3">
    <location>
        <begin position="8"/>
        <end position="49"/>
    </location>
</feature>
<evidence type="ECO:0000256" key="1">
    <source>
        <dbReference type="SAM" id="MobiDB-lite"/>
    </source>
</evidence>
<dbReference type="InterPro" id="IPR013783">
    <property type="entry name" value="Ig-like_fold"/>
</dbReference>
<evidence type="ECO:0000313" key="4">
    <source>
        <dbReference type="EMBL" id="RDH92877.1"/>
    </source>
</evidence>
<dbReference type="Pfam" id="PF13511">
    <property type="entry name" value="DUF4124"/>
    <property type="match status" value="1"/>
</dbReference>